<accession>A0A0L6JGU8</accession>
<protein>
    <submittedName>
        <fullName evidence="1">Uncharacterized protein</fullName>
    </submittedName>
</protein>
<proteinExistence type="predicted"/>
<comment type="caution">
    <text evidence="1">The sequence shown here is derived from an EMBL/GenBank/DDBJ whole genome shotgun (WGS) entry which is preliminary data.</text>
</comment>
<organism evidence="1 2">
    <name type="scientific">Pseudobacteroides cellulosolvens ATCC 35603 = DSM 2933</name>
    <dbReference type="NCBI Taxonomy" id="398512"/>
    <lineage>
        <taxon>Bacteria</taxon>
        <taxon>Bacillati</taxon>
        <taxon>Bacillota</taxon>
        <taxon>Clostridia</taxon>
        <taxon>Eubacteriales</taxon>
        <taxon>Oscillospiraceae</taxon>
        <taxon>Pseudobacteroides</taxon>
    </lineage>
</organism>
<dbReference type="AlphaFoldDB" id="A0A0L6JGU8"/>
<dbReference type="Proteomes" id="UP000036923">
    <property type="component" value="Unassembled WGS sequence"/>
</dbReference>
<dbReference type="PATRIC" id="fig|398512.5.peg.198"/>
<evidence type="ECO:0000313" key="2">
    <source>
        <dbReference type="Proteomes" id="UP000036923"/>
    </source>
</evidence>
<gene>
    <name evidence="1" type="ORF">Bccel_0187</name>
</gene>
<dbReference type="STRING" id="398512.Bccel_0187"/>
<dbReference type="InterPro" id="IPR011249">
    <property type="entry name" value="Metalloenz_LuxS/M16"/>
</dbReference>
<name>A0A0L6JGU8_9FIRM</name>
<dbReference type="SUPFAM" id="SSF63411">
    <property type="entry name" value="LuxS/MPP-like metallohydrolase"/>
    <property type="match status" value="1"/>
</dbReference>
<keyword evidence="2" id="KW-1185">Reference proteome</keyword>
<dbReference type="RefSeq" id="WP_338053592.1">
    <property type="nucleotide sequence ID" value="NZ_LGTC01000001.1"/>
</dbReference>
<dbReference type="Gene3D" id="3.30.830.10">
    <property type="entry name" value="Metalloenzyme, LuxS/M16 peptidase-like"/>
    <property type="match status" value="1"/>
</dbReference>
<dbReference type="GO" id="GO:0046872">
    <property type="term" value="F:metal ion binding"/>
    <property type="evidence" value="ECO:0007669"/>
    <property type="project" value="InterPro"/>
</dbReference>
<evidence type="ECO:0000313" key="1">
    <source>
        <dbReference type="EMBL" id="KNY24930.1"/>
    </source>
</evidence>
<sequence length="183" mass="21371">MDYISSEEKVDKIDSFNGIEVYRVTVDKFKTNSINIFFQDNLSRENATKNALVPAVLRRGTNKHKSFKEIALYLEELYGASFDCAVSKKGEYQIMQYYIDHVSDKYTGTDTNLFEDCMNLLLEIITEPLLENGVFRKDYLGQEKDNLKKIIEGRMNDKVQYAVERCFEEMCKVSLLKYMKMVL</sequence>
<reference evidence="2" key="1">
    <citation type="submission" date="2015-07" db="EMBL/GenBank/DDBJ databases">
        <title>Near-Complete Genome Sequence of the Cellulolytic Bacterium Bacteroides (Pseudobacteroides) cellulosolvens ATCC 35603.</title>
        <authorList>
            <person name="Dassa B."/>
            <person name="Utturkar S.M."/>
            <person name="Klingeman D.M."/>
            <person name="Hurt R.A."/>
            <person name="Keller M."/>
            <person name="Xu J."/>
            <person name="Reddy Y.H.K."/>
            <person name="Borovok I."/>
            <person name="Grinberg I.R."/>
            <person name="Lamed R."/>
            <person name="Zhivin O."/>
            <person name="Bayer E.A."/>
            <person name="Brown S.D."/>
        </authorList>
    </citation>
    <scope>NUCLEOTIDE SEQUENCE [LARGE SCALE GENOMIC DNA]</scope>
    <source>
        <strain evidence="2">DSM 2933</strain>
    </source>
</reference>
<dbReference type="EMBL" id="LGTC01000001">
    <property type="protein sequence ID" value="KNY24930.1"/>
    <property type="molecule type" value="Genomic_DNA"/>
</dbReference>